<reference evidence="1" key="1">
    <citation type="submission" date="2020-08" db="EMBL/GenBank/DDBJ databases">
        <title>Genome public.</title>
        <authorList>
            <person name="Liu C."/>
            <person name="Sun Q."/>
        </authorList>
    </citation>
    <scope>NUCLEOTIDE SEQUENCE</scope>
    <source>
        <strain evidence="1">NSJ-32</strain>
    </source>
</reference>
<dbReference type="AlphaFoldDB" id="A0A926DWY9"/>
<accession>A0A926DWY9</accession>
<gene>
    <name evidence="1" type="ORF">H8730_16575</name>
</gene>
<protein>
    <submittedName>
        <fullName evidence="1">Uncharacterized protein</fullName>
    </submittedName>
</protein>
<name>A0A926DWY9_9FIRM</name>
<evidence type="ECO:0000313" key="2">
    <source>
        <dbReference type="Proteomes" id="UP000657006"/>
    </source>
</evidence>
<dbReference type="Proteomes" id="UP000657006">
    <property type="component" value="Unassembled WGS sequence"/>
</dbReference>
<evidence type="ECO:0000313" key="1">
    <source>
        <dbReference type="EMBL" id="MBC8545154.1"/>
    </source>
</evidence>
<dbReference type="RefSeq" id="WP_177716931.1">
    <property type="nucleotide sequence ID" value="NZ_JACRSQ010000050.1"/>
</dbReference>
<sequence>MAKLNLQEQTRSTRYGQSDEENFEDFVVKPSLKVSGRIVLLPLEQLVEYKDFHIGDQVIVAISKFNYTKKLIYGKIVAK</sequence>
<dbReference type="EMBL" id="JACRSQ010000050">
    <property type="protein sequence ID" value="MBC8545154.1"/>
    <property type="molecule type" value="Genomic_DNA"/>
</dbReference>
<proteinExistence type="predicted"/>
<organism evidence="1 2">
    <name type="scientific">Bianquea renquensis</name>
    <dbReference type="NCBI Taxonomy" id="2763661"/>
    <lineage>
        <taxon>Bacteria</taxon>
        <taxon>Bacillati</taxon>
        <taxon>Bacillota</taxon>
        <taxon>Clostridia</taxon>
        <taxon>Eubacteriales</taxon>
        <taxon>Bianqueaceae</taxon>
        <taxon>Bianquea</taxon>
    </lineage>
</organism>
<keyword evidence="2" id="KW-1185">Reference proteome</keyword>
<comment type="caution">
    <text evidence="1">The sequence shown here is derived from an EMBL/GenBank/DDBJ whole genome shotgun (WGS) entry which is preliminary data.</text>
</comment>